<comment type="similarity">
    <text evidence="1">Belongs to the bacterial solute-binding protein 9 family.</text>
</comment>
<keyword evidence="7" id="KW-1185">Reference proteome</keyword>
<evidence type="ECO:0000313" key="7">
    <source>
        <dbReference type="Proteomes" id="UP000483261"/>
    </source>
</evidence>
<name>A0A6M1QZ35_9ACTN</name>
<comment type="caution">
    <text evidence="6">The sequence shown here is derived from an EMBL/GenBank/DDBJ whole genome shotgun (WGS) entry which is preliminary data.</text>
</comment>
<gene>
    <name evidence="6" type="ORF">G5C66_21265</name>
</gene>
<dbReference type="InterPro" id="IPR006127">
    <property type="entry name" value="ZnuA-like"/>
</dbReference>
<dbReference type="PANTHER" id="PTHR42953:SF3">
    <property type="entry name" value="HIGH-AFFINITY ZINC UPTAKE SYSTEM PROTEIN ZNUA"/>
    <property type="match status" value="1"/>
</dbReference>
<evidence type="ECO:0000256" key="2">
    <source>
        <dbReference type="ARBA" id="ARBA00022448"/>
    </source>
</evidence>
<evidence type="ECO:0000256" key="3">
    <source>
        <dbReference type="ARBA" id="ARBA00022729"/>
    </source>
</evidence>
<dbReference type="Proteomes" id="UP000483261">
    <property type="component" value="Unassembled WGS sequence"/>
</dbReference>
<evidence type="ECO:0000313" key="6">
    <source>
        <dbReference type="EMBL" id="NGN95255.1"/>
    </source>
</evidence>
<dbReference type="GO" id="GO:0046872">
    <property type="term" value="F:metal ion binding"/>
    <property type="evidence" value="ECO:0007669"/>
    <property type="project" value="InterPro"/>
</dbReference>
<dbReference type="SUPFAM" id="SSF53807">
    <property type="entry name" value="Helical backbone' metal receptor"/>
    <property type="match status" value="1"/>
</dbReference>
<feature type="region of interest" description="Disordered" evidence="4">
    <location>
        <begin position="124"/>
        <end position="163"/>
    </location>
</feature>
<dbReference type="AlphaFoldDB" id="A0A6M1QZ35"/>
<sequence>MAPTLRSAGLLAAGALLLTSGCAALSDDSGSAGSDAGKVQVAAAFYPLEFVAERVAGDLADVTGLTKPGVEPHDLELSINQTAALQSADVILTEHGFQPAVDDAIEQDVKGDVVDAEKTVELRAAEEGADEHGHEEEAGHEGEAAHEEEGEEAHDHGEIDPHFWHDPALMADYAEAVSAALAKADPDNAETYTANAEKLTEDLTAVDEEFRTGLAQCKIKEVVVSHDAFAYLDKYGLEFESIAGLTPDAEPNPAQLAEIGEHAKEHGVNTIFSERLVSSALADTLAGDLGLKTAVLDPIEGLSADTEGEDYLSLMRQNLDALKAANGCQ</sequence>
<accession>A0A6M1QZ35</accession>
<dbReference type="PROSITE" id="PS51257">
    <property type="entry name" value="PROKAR_LIPOPROTEIN"/>
    <property type="match status" value="1"/>
</dbReference>
<evidence type="ECO:0000256" key="5">
    <source>
        <dbReference type="SAM" id="SignalP"/>
    </source>
</evidence>
<dbReference type="RefSeq" id="WP_165112926.1">
    <property type="nucleotide sequence ID" value="NZ_JAALAA010000022.1"/>
</dbReference>
<dbReference type="Pfam" id="PF01297">
    <property type="entry name" value="ZnuA"/>
    <property type="match status" value="1"/>
</dbReference>
<feature type="chain" id="PRO_5039663984" evidence="5">
    <location>
        <begin position="24"/>
        <end position="329"/>
    </location>
</feature>
<evidence type="ECO:0000256" key="4">
    <source>
        <dbReference type="SAM" id="MobiDB-lite"/>
    </source>
</evidence>
<protein>
    <submittedName>
        <fullName evidence="6">Zinc ABC transporter substrate-binding protein</fullName>
    </submittedName>
</protein>
<dbReference type="EMBL" id="JAALAA010000022">
    <property type="protein sequence ID" value="NGN95255.1"/>
    <property type="molecule type" value="Genomic_DNA"/>
</dbReference>
<evidence type="ECO:0000256" key="1">
    <source>
        <dbReference type="ARBA" id="ARBA00011028"/>
    </source>
</evidence>
<reference evidence="6 7" key="1">
    <citation type="submission" date="2020-02" db="EMBL/GenBank/DDBJ databases">
        <title>Whole-genome analyses of novel actinobacteria.</title>
        <authorList>
            <person name="Sahin N."/>
        </authorList>
    </citation>
    <scope>NUCLEOTIDE SEQUENCE [LARGE SCALE GENOMIC DNA]</scope>
    <source>
        <strain evidence="6 7">KC13</strain>
    </source>
</reference>
<keyword evidence="3 5" id="KW-0732">Signal</keyword>
<organism evidence="6 7">
    <name type="scientific">Nocardioides turkmenicus</name>
    <dbReference type="NCBI Taxonomy" id="2711220"/>
    <lineage>
        <taxon>Bacteria</taxon>
        <taxon>Bacillati</taxon>
        <taxon>Actinomycetota</taxon>
        <taxon>Actinomycetes</taxon>
        <taxon>Propionibacteriales</taxon>
        <taxon>Nocardioidaceae</taxon>
        <taxon>Nocardioides</taxon>
    </lineage>
</organism>
<dbReference type="InterPro" id="IPR050492">
    <property type="entry name" value="Bact_metal-bind_prot9"/>
</dbReference>
<proteinExistence type="inferred from homology"/>
<dbReference type="PANTHER" id="PTHR42953">
    <property type="entry name" value="HIGH-AFFINITY ZINC UPTAKE SYSTEM PROTEIN ZNUA-RELATED"/>
    <property type="match status" value="1"/>
</dbReference>
<feature type="signal peptide" evidence="5">
    <location>
        <begin position="1"/>
        <end position="23"/>
    </location>
</feature>
<keyword evidence="2" id="KW-0813">Transport</keyword>
<dbReference type="Gene3D" id="3.40.50.1980">
    <property type="entry name" value="Nitrogenase molybdenum iron protein domain"/>
    <property type="match status" value="2"/>
</dbReference>
<dbReference type="GO" id="GO:0030001">
    <property type="term" value="P:metal ion transport"/>
    <property type="evidence" value="ECO:0007669"/>
    <property type="project" value="InterPro"/>
</dbReference>